<protein>
    <submittedName>
        <fullName evidence="4">DNA-binding response regulator</fullName>
    </submittedName>
</protein>
<dbReference type="SUPFAM" id="SSF52172">
    <property type="entry name" value="CheY-like"/>
    <property type="match status" value="1"/>
</dbReference>
<proteinExistence type="predicted"/>
<evidence type="ECO:0000313" key="5">
    <source>
        <dbReference type="Proteomes" id="UP001156666"/>
    </source>
</evidence>
<dbReference type="Pfam" id="PF00072">
    <property type="entry name" value="Response_reg"/>
    <property type="match status" value="1"/>
</dbReference>
<dbReference type="Proteomes" id="UP001156666">
    <property type="component" value="Unassembled WGS sequence"/>
</dbReference>
<dbReference type="EMBL" id="BSOH01000010">
    <property type="protein sequence ID" value="GLR17216.1"/>
    <property type="molecule type" value="Genomic_DNA"/>
</dbReference>
<sequence length="226" mass="25865">MKCIIVEDQPPAQRILKKYIADYGMIELVGTFADALQAIEFLKSNTVDLIFLDIHLPKLSGIDFLKTIQNPPSIIMTTAFPDFALESYDFDVVDYLLKPFSFPRFVKAVSKVSDARNTSNTEHNDSLFIKSGHEYIKVLISDIEFIKSDSDYTEITYNGTRLLSSESLKFWEKELVSHDFLRVHKSYLININKIKKVTSSTVLISDHNEIPIGRAFKEAFSERVLK</sequence>
<name>A0AA37WCY0_9BACT</name>
<feature type="domain" description="Response regulatory" evidence="2">
    <location>
        <begin position="2"/>
        <end position="113"/>
    </location>
</feature>
<keyword evidence="4" id="KW-0238">DNA-binding</keyword>
<evidence type="ECO:0000313" key="4">
    <source>
        <dbReference type="EMBL" id="GLR17216.1"/>
    </source>
</evidence>
<feature type="domain" description="HTH LytTR-type" evidence="3">
    <location>
        <begin position="127"/>
        <end position="226"/>
    </location>
</feature>
<dbReference type="InterPro" id="IPR007492">
    <property type="entry name" value="LytTR_DNA-bd_dom"/>
</dbReference>
<dbReference type="Gene3D" id="2.40.50.1020">
    <property type="entry name" value="LytTr DNA-binding domain"/>
    <property type="match status" value="1"/>
</dbReference>
<gene>
    <name evidence="4" type="ORF">GCM10007940_18310</name>
</gene>
<dbReference type="PROSITE" id="PS50110">
    <property type="entry name" value="RESPONSE_REGULATORY"/>
    <property type="match status" value="1"/>
</dbReference>
<organism evidence="4 5">
    <name type="scientific">Portibacter lacus</name>
    <dbReference type="NCBI Taxonomy" id="1099794"/>
    <lineage>
        <taxon>Bacteria</taxon>
        <taxon>Pseudomonadati</taxon>
        <taxon>Bacteroidota</taxon>
        <taxon>Saprospiria</taxon>
        <taxon>Saprospirales</taxon>
        <taxon>Haliscomenobacteraceae</taxon>
        <taxon>Portibacter</taxon>
    </lineage>
</organism>
<feature type="modified residue" description="4-aspartylphosphate" evidence="1">
    <location>
        <position position="53"/>
    </location>
</feature>
<dbReference type="PROSITE" id="PS50930">
    <property type="entry name" value="HTH_LYTTR"/>
    <property type="match status" value="1"/>
</dbReference>
<evidence type="ECO:0000259" key="2">
    <source>
        <dbReference type="PROSITE" id="PS50110"/>
    </source>
</evidence>
<dbReference type="SMART" id="SM00850">
    <property type="entry name" value="LytTR"/>
    <property type="match status" value="1"/>
</dbReference>
<dbReference type="Gene3D" id="3.40.50.2300">
    <property type="match status" value="1"/>
</dbReference>
<dbReference type="InterPro" id="IPR001789">
    <property type="entry name" value="Sig_transdc_resp-reg_receiver"/>
</dbReference>
<dbReference type="GO" id="GO:0003677">
    <property type="term" value="F:DNA binding"/>
    <property type="evidence" value="ECO:0007669"/>
    <property type="project" value="UniProtKB-KW"/>
</dbReference>
<dbReference type="SMART" id="SM00448">
    <property type="entry name" value="REC"/>
    <property type="match status" value="1"/>
</dbReference>
<reference evidence="4" key="2">
    <citation type="submission" date="2023-01" db="EMBL/GenBank/DDBJ databases">
        <title>Draft genome sequence of Portibacter lacus strain NBRC 108769.</title>
        <authorList>
            <person name="Sun Q."/>
            <person name="Mori K."/>
        </authorList>
    </citation>
    <scope>NUCLEOTIDE SEQUENCE</scope>
    <source>
        <strain evidence="4">NBRC 108769</strain>
    </source>
</reference>
<dbReference type="AlphaFoldDB" id="A0AA37WCY0"/>
<accession>A0AA37WCY0</accession>
<keyword evidence="1" id="KW-0597">Phosphoprotein</keyword>
<dbReference type="RefSeq" id="WP_235293909.1">
    <property type="nucleotide sequence ID" value="NZ_BSOH01000010.1"/>
</dbReference>
<comment type="caution">
    <text evidence="4">The sequence shown here is derived from an EMBL/GenBank/DDBJ whole genome shotgun (WGS) entry which is preliminary data.</text>
</comment>
<keyword evidence="5" id="KW-1185">Reference proteome</keyword>
<dbReference type="PANTHER" id="PTHR37299:SF1">
    <property type="entry name" value="STAGE 0 SPORULATION PROTEIN A HOMOLOG"/>
    <property type="match status" value="1"/>
</dbReference>
<evidence type="ECO:0000256" key="1">
    <source>
        <dbReference type="PROSITE-ProRule" id="PRU00169"/>
    </source>
</evidence>
<dbReference type="InterPro" id="IPR011006">
    <property type="entry name" value="CheY-like_superfamily"/>
</dbReference>
<reference evidence="4" key="1">
    <citation type="journal article" date="2014" name="Int. J. Syst. Evol. Microbiol.">
        <title>Complete genome sequence of Corynebacterium casei LMG S-19264T (=DSM 44701T), isolated from a smear-ripened cheese.</title>
        <authorList>
            <consortium name="US DOE Joint Genome Institute (JGI-PGF)"/>
            <person name="Walter F."/>
            <person name="Albersmeier A."/>
            <person name="Kalinowski J."/>
            <person name="Ruckert C."/>
        </authorList>
    </citation>
    <scope>NUCLEOTIDE SEQUENCE</scope>
    <source>
        <strain evidence="4">NBRC 108769</strain>
    </source>
</reference>
<dbReference type="GO" id="GO:0000156">
    <property type="term" value="F:phosphorelay response regulator activity"/>
    <property type="evidence" value="ECO:0007669"/>
    <property type="project" value="InterPro"/>
</dbReference>
<evidence type="ECO:0000259" key="3">
    <source>
        <dbReference type="PROSITE" id="PS50930"/>
    </source>
</evidence>
<dbReference type="Pfam" id="PF04397">
    <property type="entry name" value="LytTR"/>
    <property type="match status" value="1"/>
</dbReference>
<dbReference type="PANTHER" id="PTHR37299">
    <property type="entry name" value="TRANSCRIPTIONAL REGULATOR-RELATED"/>
    <property type="match status" value="1"/>
</dbReference>
<dbReference type="InterPro" id="IPR046947">
    <property type="entry name" value="LytR-like"/>
</dbReference>